<dbReference type="EMBL" id="JACGWJ010000009">
    <property type="protein sequence ID" value="KAL0399708.1"/>
    <property type="molecule type" value="Genomic_DNA"/>
</dbReference>
<proteinExistence type="predicted"/>
<name>A0AAW2T6B3_SESRA</name>
<comment type="caution">
    <text evidence="2">The sequence shown here is derived from an EMBL/GenBank/DDBJ whole genome shotgun (WGS) entry which is preliminary data.</text>
</comment>
<gene>
    <name evidence="2" type="ORF">Sradi_2314100</name>
</gene>
<keyword evidence="1" id="KW-0732">Signal</keyword>
<feature type="chain" id="PRO_5043845217" description="Secreted protein" evidence="1">
    <location>
        <begin position="21"/>
        <end position="84"/>
    </location>
</feature>
<feature type="signal peptide" evidence="1">
    <location>
        <begin position="1"/>
        <end position="20"/>
    </location>
</feature>
<evidence type="ECO:0000256" key="1">
    <source>
        <dbReference type="SAM" id="SignalP"/>
    </source>
</evidence>
<evidence type="ECO:0008006" key="3">
    <source>
        <dbReference type="Google" id="ProtNLM"/>
    </source>
</evidence>
<accession>A0AAW2T6B3</accession>
<protein>
    <recommendedName>
        <fullName evidence="3">Secreted protein</fullName>
    </recommendedName>
</protein>
<organism evidence="2">
    <name type="scientific">Sesamum radiatum</name>
    <name type="common">Black benniseed</name>
    <dbReference type="NCBI Taxonomy" id="300843"/>
    <lineage>
        <taxon>Eukaryota</taxon>
        <taxon>Viridiplantae</taxon>
        <taxon>Streptophyta</taxon>
        <taxon>Embryophyta</taxon>
        <taxon>Tracheophyta</taxon>
        <taxon>Spermatophyta</taxon>
        <taxon>Magnoliopsida</taxon>
        <taxon>eudicotyledons</taxon>
        <taxon>Gunneridae</taxon>
        <taxon>Pentapetalae</taxon>
        <taxon>asterids</taxon>
        <taxon>lamiids</taxon>
        <taxon>Lamiales</taxon>
        <taxon>Pedaliaceae</taxon>
        <taxon>Sesamum</taxon>
    </lineage>
</organism>
<dbReference type="AlphaFoldDB" id="A0AAW2T6B3"/>
<reference evidence="2" key="1">
    <citation type="submission" date="2020-06" db="EMBL/GenBank/DDBJ databases">
        <authorList>
            <person name="Li T."/>
            <person name="Hu X."/>
            <person name="Zhang T."/>
            <person name="Song X."/>
            <person name="Zhang H."/>
            <person name="Dai N."/>
            <person name="Sheng W."/>
            <person name="Hou X."/>
            <person name="Wei L."/>
        </authorList>
    </citation>
    <scope>NUCLEOTIDE SEQUENCE</scope>
    <source>
        <strain evidence="2">G02</strain>
        <tissue evidence="2">Leaf</tissue>
    </source>
</reference>
<evidence type="ECO:0000313" key="2">
    <source>
        <dbReference type="EMBL" id="KAL0399708.1"/>
    </source>
</evidence>
<sequence length="84" mass="8889">MPQFLLTCTLLPFYTQSPLAGAPPPSPAPELPHPATVYRVITACYRHVEGGGGGDVLLAHALGKERAFGDCLVCRPFAAQAQEV</sequence>
<reference evidence="2" key="2">
    <citation type="journal article" date="2024" name="Plant">
        <title>Genomic evolution and insights into agronomic trait innovations of Sesamum species.</title>
        <authorList>
            <person name="Miao H."/>
            <person name="Wang L."/>
            <person name="Qu L."/>
            <person name="Liu H."/>
            <person name="Sun Y."/>
            <person name="Le M."/>
            <person name="Wang Q."/>
            <person name="Wei S."/>
            <person name="Zheng Y."/>
            <person name="Lin W."/>
            <person name="Duan Y."/>
            <person name="Cao H."/>
            <person name="Xiong S."/>
            <person name="Wang X."/>
            <person name="Wei L."/>
            <person name="Li C."/>
            <person name="Ma Q."/>
            <person name="Ju M."/>
            <person name="Zhao R."/>
            <person name="Li G."/>
            <person name="Mu C."/>
            <person name="Tian Q."/>
            <person name="Mei H."/>
            <person name="Zhang T."/>
            <person name="Gao T."/>
            <person name="Zhang H."/>
        </authorList>
    </citation>
    <scope>NUCLEOTIDE SEQUENCE</scope>
    <source>
        <strain evidence="2">G02</strain>
    </source>
</reference>